<sequence length="123" mass="13556">MGQTHVLSTVGVRRNAWNACSRREMSIQVVNAAGNTDRRITRYMENLSLKHEASFESVCPGNTLTEAIPLRELTDSMALCSLGTHAPEAHSPLKALHWANNSPAFKVMATTKKLTKSFRVASM</sequence>
<keyword evidence="2" id="KW-1185">Reference proteome</keyword>
<dbReference type="AlphaFoldDB" id="A0AAV7LJD2"/>
<accession>A0AAV7LJD2</accession>
<evidence type="ECO:0000313" key="1">
    <source>
        <dbReference type="EMBL" id="KAJ1090614.1"/>
    </source>
</evidence>
<organism evidence="1 2">
    <name type="scientific">Pleurodeles waltl</name>
    <name type="common">Iberian ribbed newt</name>
    <dbReference type="NCBI Taxonomy" id="8319"/>
    <lineage>
        <taxon>Eukaryota</taxon>
        <taxon>Metazoa</taxon>
        <taxon>Chordata</taxon>
        <taxon>Craniata</taxon>
        <taxon>Vertebrata</taxon>
        <taxon>Euteleostomi</taxon>
        <taxon>Amphibia</taxon>
        <taxon>Batrachia</taxon>
        <taxon>Caudata</taxon>
        <taxon>Salamandroidea</taxon>
        <taxon>Salamandridae</taxon>
        <taxon>Pleurodelinae</taxon>
        <taxon>Pleurodeles</taxon>
    </lineage>
</organism>
<proteinExistence type="predicted"/>
<dbReference type="Proteomes" id="UP001066276">
    <property type="component" value="Chromosome 11"/>
</dbReference>
<gene>
    <name evidence="1" type="ORF">NDU88_003744</name>
</gene>
<protein>
    <submittedName>
        <fullName evidence="1">Uncharacterized protein</fullName>
    </submittedName>
</protein>
<dbReference type="EMBL" id="JANPWB010000015">
    <property type="protein sequence ID" value="KAJ1090614.1"/>
    <property type="molecule type" value="Genomic_DNA"/>
</dbReference>
<evidence type="ECO:0000313" key="2">
    <source>
        <dbReference type="Proteomes" id="UP001066276"/>
    </source>
</evidence>
<name>A0AAV7LJD2_PLEWA</name>
<comment type="caution">
    <text evidence="1">The sequence shown here is derived from an EMBL/GenBank/DDBJ whole genome shotgun (WGS) entry which is preliminary data.</text>
</comment>
<reference evidence="1" key="1">
    <citation type="journal article" date="2022" name="bioRxiv">
        <title>Sequencing and chromosome-scale assembly of the giantPleurodeles waltlgenome.</title>
        <authorList>
            <person name="Brown T."/>
            <person name="Elewa A."/>
            <person name="Iarovenko S."/>
            <person name="Subramanian E."/>
            <person name="Araus A.J."/>
            <person name="Petzold A."/>
            <person name="Susuki M."/>
            <person name="Suzuki K.-i.T."/>
            <person name="Hayashi T."/>
            <person name="Toyoda A."/>
            <person name="Oliveira C."/>
            <person name="Osipova E."/>
            <person name="Leigh N.D."/>
            <person name="Simon A."/>
            <person name="Yun M.H."/>
        </authorList>
    </citation>
    <scope>NUCLEOTIDE SEQUENCE</scope>
    <source>
        <strain evidence="1">20211129_DDA</strain>
        <tissue evidence="1">Liver</tissue>
    </source>
</reference>